<reference evidence="1 2" key="1">
    <citation type="submission" date="2016-10" db="EMBL/GenBank/DDBJ databases">
        <title>Lutibacter sp. LPB0138, isolated from marine gastropod.</title>
        <authorList>
            <person name="Kim E."/>
            <person name="Yi H."/>
        </authorList>
    </citation>
    <scope>NUCLEOTIDE SEQUENCE [LARGE SCALE GENOMIC DNA]</scope>
    <source>
        <strain evidence="1 2">LPB0138</strain>
    </source>
</reference>
<name>A0A1D8P9F6_9FLAO</name>
<dbReference type="STRING" id="1850246.LPB138_11130"/>
<dbReference type="SUPFAM" id="SSF158682">
    <property type="entry name" value="TerB-like"/>
    <property type="match status" value="1"/>
</dbReference>
<evidence type="ECO:0008006" key="3">
    <source>
        <dbReference type="Google" id="ProtNLM"/>
    </source>
</evidence>
<evidence type="ECO:0000313" key="2">
    <source>
        <dbReference type="Proteomes" id="UP000176050"/>
    </source>
</evidence>
<dbReference type="Gene3D" id="1.10.3680.10">
    <property type="entry name" value="TerB-like"/>
    <property type="match status" value="1"/>
</dbReference>
<protein>
    <recommendedName>
        <fullName evidence="3">Fructose 1,6-bisphosphatase</fullName>
    </recommendedName>
</protein>
<evidence type="ECO:0000313" key="1">
    <source>
        <dbReference type="EMBL" id="AOW21199.1"/>
    </source>
</evidence>
<sequence>MSISDLYSSGEHKEDIGHFANIIKLALADDVVTSKERHLLDRMANRLNITDAEYKKILKNPEIYPINPPIDYDGRIERLYNLTNMIFADDEVTGDEAYVLRKIVVGLGFSSVNSEIVADEAIHLIMNNNDLEDFSKAIKNVNKN</sequence>
<dbReference type="OrthoDB" id="981083at2"/>
<dbReference type="KEGG" id="lul:LPB138_11130"/>
<keyword evidence="2" id="KW-1185">Reference proteome</keyword>
<gene>
    <name evidence="1" type="ORF">LPB138_11130</name>
</gene>
<dbReference type="EMBL" id="CP017478">
    <property type="protein sequence ID" value="AOW21199.1"/>
    <property type="molecule type" value="Genomic_DNA"/>
</dbReference>
<dbReference type="AlphaFoldDB" id="A0A1D8P9F6"/>
<dbReference type="Proteomes" id="UP000176050">
    <property type="component" value="Chromosome"/>
</dbReference>
<proteinExistence type="predicted"/>
<dbReference type="RefSeq" id="WP_070237363.1">
    <property type="nucleotide sequence ID" value="NZ_CP017478.1"/>
</dbReference>
<accession>A0A1D8P9F6</accession>
<dbReference type="InterPro" id="IPR029024">
    <property type="entry name" value="TerB-like"/>
</dbReference>
<organism evidence="1 2">
    <name type="scientific">Urechidicola croceus</name>
    <dbReference type="NCBI Taxonomy" id="1850246"/>
    <lineage>
        <taxon>Bacteria</taxon>
        <taxon>Pseudomonadati</taxon>
        <taxon>Bacteroidota</taxon>
        <taxon>Flavobacteriia</taxon>
        <taxon>Flavobacteriales</taxon>
        <taxon>Flavobacteriaceae</taxon>
        <taxon>Urechidicola</taxon>
    </lineage>
</organism>